<sequence>MRNEWAAQWASMARSAGGGLVGNLLADLADDLPRACTAAQLSLPVEAAAAALRLPPAALPTTLERLAEAGLLTYRLTGPEAEPVHADITLHTASVVTSVATSAATPVATSAVVSAPGG</sequence>
<organism evidence="1 2">
    <name type="scientific">Kitasatospora paranensis</name>
    <dbReference type="NCBI Taxonomy" id="258053"/>
    <lineage>
        <taxon>Bacteria</taxon>
        <taxon>Bacillati</taxon>
        <taxon>Actinomycetota</taxon>
        <taxon>Actinomycetes</taxon>
        <taxon>Kitasatosporales</taxon>
        <taxon>Streptomycetaceae</taxon>
        <taxon>Kitasatospora</taxon>
    </lineage>
</organism>
<gene>
    <name evidence="1" type="ORF">ACFQMG_06160</name>
</gene>
<dbReference type="Proteomes" id="UP001596435">
    <property type="component" value="Unassembled WGS sequence"/>
</dbReference>
<reference evidence="2" key="1">
    <citation type="journal article" date="2019" name="Int. J. Syst. Evol. Microbiol.">
        <title>The Global Catalogue of Microorganisms (GCM) 10K type strain sequencing project: providing services to taxonomists for standard genome sequencing and annotation.</title>
        <authorList>
            <consortium name="The Broad Institute Genomics Platform"/>
            <consortium name="The Broad Institute Genome Sequencing Center for Infectious Disease"/>
            <person name="Wu L."/>
            <person name="Ma J."/>
        </authorList>
    </citation>
    <scope>NUCLEOTIDE SEQUENCE [LARGE SCALE GENOMIC DNA]</scope>
    <source>
        <strain evidence="2">CGMCC 1.12859</strain>
    </source>
</reference>
<comment type="caution">
    <text evidence="1">The sequence shown here is derived from an EMBL/GenBank/DDBJ whole genome shotgun (WGS) entry which is preliminary data.</text>
</comment>
<name>A0ABW2FS37_9ACTN</name>
<dbReference type="EMBL" id="JBHTAJ010000008">
    <property type="protein sequence ID" value="MFC7179145.1"/>
    <property type="molecule type" value="Genomic_DNA"/>
</dbReference>
<protein>
    <submittedName>
        <fullName evidence="1">Uncharacterized protein</fullName>
    </submittedName>
</protein>
<proteinExistence type="predicted"/>
<dbReference type="RefSeq" id="WP_345704531.1">
    <property type="nucleotide sequence ID" value="NZ_BAABKV010000001.1"/>
</dbReference>
<evidence type="ECO:0000313" key="1">
    <source>
        <dbReference type="EMBL" id="MFC7179145.1"/>
    </source>
</evidence>
<accession>A0ABW2FS37</accession>
<evidence type="ECO:0000313" key="2">
    <source>
        <dbReference type="Proteomes" id="UP001596435"/>
    </source>
</evidence>
<keyword evidence="2" id="KW-1185">Reference proteome</keyword>